<accession>A0A1T3NPE6</accession>
<feature type="region of interest" description="Disordered" evidence="1">
    <location>
        <begin position="101"/>
        <end position="121"/>
    </location>
</feature>
<dbReference type="STRING" id="159449.B4N89_31520"/>
<evidence type="ECO:0000313" key="3">
    <source>
        <dbReference type="EMBL" id="OPC78696.1"/>
    </source>
</evidence>
<evidence type="ECO:0000256" key="1">
    <source>
        <dbReference type="SAM" id="MobiDB-lite"/>
    </source>
</evidence>
<organism evidence="3 4">
    <name type="scientific">Embleya scabrispora</name>
    <dbReference type="NCBI Taxonomy" id="159449"/>
    <lineage>
        <taxon>Bacteria</taxon>
        <taxon>Bacillati</taxon>
        <taxon>Actinomycetota</taxon>
        <taxon>Actinomycetes</taxon>
        <taxon>Kitasatosporales</taxon>
        <taxon>Streptomycetaceae</taxon>
        <taxon>Embleya</taxon>
    </lineage>
</organism>
<name>A0A1T3NPE6_9ACTN</name>
<dbReference type="EMBL" id="MWQN01000002">
    <property type="protein sequence ID" value="OPC78696.1"/>
    <property type="molecule type" value="Genomic_DNA"/>
</dbReference>
<dbReference type="RefSeq" id="WP_078979895.1">
    <property type="nucleotide sequence ID" value="NZ_MWQN01000002.1"/>
</dbReference>
<dbReference type="Proteomes" id="UP000190037">
    <property type="component" value="Unassembled WGS sequence"/>
</dbReference>
<evidence type="ECO:0000256" key="2">
    <source>
        <dbReference type="SAM" id="Phobius"/>
    </source>
</evidence>
<protein>
    <submittedName>
        <fullName evidence="3">Uncharacterized protein</fullName>
    </submittedName>
</protein>
<keyword evidence="2" id="KW-1133">Transmembrane helix</keyword>
<gene>
    <name evidence="3" type="ORF">B4N89_31520</name>
</gene>
<keyword evidence="2" id="KW-0472">Membrane</keyword>
<comment type="caution">
    <text evidence="3">The sequence shown here is derived from an EMBL/GenBank/DDBJ whole genome shotgun (WGS) entry which is preliminary data.</text>
</comment>
<keyword evidence="2" id="KW-0812">Transmembrane</keyword>
<keyword evidence="4" id="KW-1185">Reference proteome</keyword>
<reference evidence="3 4" key="1">
    <citation type="submission" date="2017-03" db="EMBL/GenBank/DDBJ databases">
        <title>Draft genome sequence of Streptomyces scabrisporus NF3, endophyte isolated from Amphipterygium adstringens.</title>
        <authorList>
            <person name="Vazquez M."/>
            <person name="Ceapa C.D."/>
            <person name="Rodriguez Luna D."/>
            <person name="Sanchez Esquivel S."/>
        </authorList>
    </citation>
    <scope>NUCLEOTIDE SEQUENCE [LARGE SCALE GENOMIC DNA]</scope>
    <source>
        <strain evidence="3 4">NF3</strain>
    </source>
</reference>
<dbReference type="AlphaFoldDB" id="A0A1T3NPE6"/>
<feature type="region of interest" description="Disordered" evidence="1">
    <location>
        <begin position="1"/>
        <end position="24"/>
    </location>
</feature>
<dbReference type="OrthoDB" id="9821470at2"/>
<proteinExistence type="predicted"/>
<sequence>MTADRVTPRSGTESGRGSPLGADTDLDVVLDVDPGLAVAFRRQLHAELGGRDARPMAEVVARATARGRRRVWIRAGAVVASMAAVATIGVLSATIATDADAGEADSRRAMSPASSGVAESRPGWEARAAEVRIAKAREVIARQLGDLLVALLPPEGTKSAVRTGYSPEYGISAALTWDNGQGPAGVSMSLRSGDLAACAPDAPTEPARIDEYGRTHHLKCVGPLRDAGRFASESVRTTGAGAVWGQGIRIPSGPTVFRLFWAIGPLDRVETPDGKRPMPLTDEQAQAILRDPRWSDISRQLRAAEPGTG</sequence>
<evidence type="ECO:0000313" key="4">
    <source>
        <dbReference type="Proteomes" id="UP000190037"/>
    </source>
</evidence>
<feature type="transmembrane region" description="Helical" evidence="2">
    <location>
        <begin position="71"/>
        <end position="91"/>
    </location>
</feature>